<dbReference type="Gene3D" id="2.130.10.10">
    <property type="entry name" value="YVTN repeat-like/Quinoprotein amine dehydrogenase"/>
    <property type="match status" value="2"/>
</dbReference>
<feature type="compositionally biased region" description="Low complexity" evidence="1">
    <location>
        <begin position="448"/>
        <end position="458"/>
    </location>
</feature>
<feature type="region of interest" description="Disordered" evidence="1">
    <location>
        <begin position="1"/>
        <end position="24"/>
    </location>
</feature>
<evidence type="ECO:0000313" key="3">
    <source>
        <dbReference type="Proteomes" id="UP000008370"/>
    </source>
</evidence>
<reference evidence="2 3" key="1">
    <citation type="journal article" date="2012" name="BMC Genomics">
        <title>Comparative genomics of the white-rot fungi, Phanerochaete carnosa and P. chrysosporium, to elucidate the genetic basis of the distinct wood types they colonize.</title>
        <authorList>
            <person name="Suzuki H."/>
            <person name="MacDonald J."/>
            <person name="Syed K."/>
            <person name="Salamov A."/>
            <person name="Hori C."/>
            <person name="Aerts A."/>
            <person name="Henrissat B."/>
            <person name="Wiebenga A."/>
            <person name="vanKuyk P.A."/>
            <person name="Barry K."/>
            <person name="Lindquist E."/>
            <person name="LaButti K."/>
            <person name="Lapidus A."/>
            <person name="Lucas S."/>
            <person name="Coutinho P."/>
            <person name="Gong Y."/>
            <person name="Samejima M."/>
            <person name="Mahadevan R."/>
            <person name="Abou-Zaid M."/>
            <person name="de Vries R.P."/>
            <person name="Igarashi K."/>
            <person name="Yadav J.S."/>
            <person name="Grigoriev I.V."/>
            <person name="Master E.R."/>
        </authorList>
    </citation>
    <scope>NUCLEOTIDE SEQUENCE [LARGE SCALE GENOMIC DNA]</scope>
    <source>
        <strain evidence="2 3">HHB-10118-sp</strain>
    </source>
</reference>
<dbReference type="KEGG" id="pco:PHACADRAFT_257049"/>
<feature type="compositionally biased region" description="Basic residues" evidence="1">
    <location>
        <begin position="391"/>
        <end position="400"/>
    </location>
</feature>
<accession>K5W9Z3</accession>
<dbReference type="InParanoid" id="K5W9Z3"/>
<dbReference type="InterPro" id="IPR036322">
    <property type="entry name" value="WD40_repeat_dom_sf"/>
</dbReference>
<keyword evidence="3" id="KW-1185">Reference proteome</keyword>
<gene>
    <name evidence="2" type="ORF">PHACADRAFT_257049</name>
</gene>
<dbReference type="EMBL" id="JH930472">
    <property type="protein sequence ID" value="EKM56030.1"/>
    <property type="molecule type" value="Genomic_DNA"/>
</dbReference>
<feature type="region of interest" description="Disordered" evidence="1">
    <location>
        <begin position="299"/>
        <end position="482"/>
    </location>
</feature>
<dbReference type="OrthoDB" id="3236053at2759"/>
<dbReference type="AlphaFoldDB" id="K5W9Z3"/>
<dbReference type="HOGENOM" id="CLU_348190_0_0_1"/>
<sequence>MSPDSDSPPGLSLPPLSAQPAAWTSGTVTASSSVATVATSKERVDELLSAASTLIPSQPARVNKSDSSVEGELRGTEVIQRPATPATPYVPKRKTVPNPFVRGGVLTDFVGSAPPGKAVPQDMSTAQSSGASVSPKKEPIPISIGTVPPVPVQPVPPSPKQVTERSATSPTPSIPAPSSSHSPPRKWRELSPPSSPASSSKVKVEDVPSLSSVTQPSPGVLLAQFVNRLGPVPTAPRMSRFGGPLRQQSPYPPSPDTRKAQPAGTPTEPQEFPPDYRSLAFVGEGSYSNPLNIKPAAGNKWKANGPLPPQLSTAAPLKTNGSKKPVHIGSGWPHTRANGGGGRVRRQNGMVGPQGQGILGMVGPPNGGALDRGWGTNGPGDGISNEAPRGRGPRRSRARGRYPSPEPRDMYEPTTPVPGSPISSSNPSDSPKSTKSSQDAGFLPPAAPAHNTPTPAWPSDRGVKRAASPTPETPEARRAKAFQWPTSNGLHSVKLKGDDDVGVRSITYCSDGGLFAVICNDKSVRIWSNKSRTEIAKLAHNMHITSVAWMDRDSGVVTLGENGIVSTWTRSAANKWQWAKILNAGGKGEDMPCCLAYHRDHMAIGYPRSGVKVWLFIKGTWTPQRSIVRQNVTAIRFIGEGEALIGGTADGVLWHCQVPNGTLRASAFLRSKLFALDVDPRGTHALAAQAGSCILVNITHEGQGQVEQAYSPEESEVQAGAAYDFGALFAARGASLLFGSTQGCVLVWDRASGAIIHGLCHGEDHSIQAVASFDGSQVSDGHILTGTRQGQLTWFSQPPVDGSENRKGSW</sequence>
<feature type="region of interest" description="Disordered" evidence="1">
    <location>
        <begin position="58"/>
        <end position="218"/>
    </location>
</feature>
<dbReference type="InterPro" id="IPR001680">
    <property type="entry name" value="WD40_rpt"/>
</dbReference>
<evidence type="ECO:0000313" key="2">
    <source>
        <dbReference type="EMBL" id="EKM56030.1"/>
    </source>
</evidence>
<feature type="compositionally biased region" description="Low complexity" evidence="1">
    <location>
        <begin position="166"/>
        <end position="182"/>
    </location>
</feature>
<protein>
    <submittedName>
        <fullName evidence="2">Uncharacterized protein</fullName>
    </submittedName>
</protein>
<feature type="region of interest" description="Disordered" evidence="1">
    <location>
        <begin position="231"/>
        <end position="281"/>
    </location>
</feature>
<dbReference type="RefSeq" id="XP_007396331.1">
    <property type="nucleotide sequence ID" value="XM_007396269.1"/>
</dbReference>
<proteinExistence type="predicted"/>
<dbReference type="InterPro" id="IPR015943">
    <property type="entry name" value="WD40/YVTN_repeat-like_dom_sf"/>
</dbReference>
<name>K5W9Z3_PHACS</name>
<evidence type="ECO:0000256" key="1">
    <source>
        <dbReference type="SAM" id="MobiDB-lite"/>
    </source>
</evidence>
<organism evidence="2 3">
    <name type="scientific">Phanerochaete carnosa (strain HHB-10118-sp)</name>
    <name type="common">White-rot fungus</name>
    <name type="synonym">Peniophora carnosa</name>
    <dbReference type="NCBI Taxonomy" id="650164"/>
    <lineage>
        <taxon>Eukaryota</taxon>
        <taxon>Fungi</taxon>
        <taxon>Dikarya</taxon>
        <taxon>Basidiomycota</taxon>
        <taxon>Agaricomycotina</taxon>
        <taxon>Agaricomycetes</taxon>
        <taxon>Polyporales</taxon>
        <taxon>Phanerochaetaceae</taxon>
        <taxon>Phanerochaete</taxon>
    </lineage>
</organism>
<dbReference type="SUPFAM" id="SSF50978">
    <property type="entry name" value="WD40 repeat-like"/>
    <property type="match status" value="1"/>
</dbReference>
<feature type="compositionally biased region" description="Low complexity" evidence="1">
    <location>
        <begin position="420"/>
        <end position="437"/>
    </location>
</feature>
<feature type="compositionally biased region" description="Pro residues" evidence="1">
    <location>
        <begin position="148"/>
        <end position="159"/>
    </location>
</feature>
<dbReference type="Proteomes" id="UP000008370">
    <property type="component" value="Unassembled WGS sequence"/>
</dbReference>
<dbReference type="GeneID" id="18916740"/>
<dbReference type="STRING" id="650164.K5W9Z3"/>
<dbReference type="SMART" id="SM00320">
    <property type="entry name" value="WD40"/>
    <property type="match status" value="3"/>
</dbReference>
<feature type="compositionally biased region" description="Polar residues" evidence="1">
    <location>
        <begin position="122"/>
        <end position="132"/>
    </location>
</feature>